<evidence type="ECO:0000256" key="3">
    <source>
        <dbReference type="ARBA" id="ARBA00012729"/>
    </source>
</evidence>
<dbReference type="InterPro" id="IPR017853">
    <property type="entry name" value="GH"/>
</dbReference>
<feature type="compositionally biased region" description="Basic residues" evidence="11">
    <location>
        <begin position="1"/>
        <end position="23"/>
    </location>
</feature>
<dbReference type="Gene3D" id="3.10.50.10">
    <property type="match status" value="1"/>
</dbReference>
<organism evidence="14 15">
    <name type="scientific">Poriferisphaera corsica</name>
    <dbReference type="NCBI Taxonomy" id="2528020"/>
    <lineage>
        <taxon>Bacteria</taxon>
        <taxon>Pseudomonadati</taxon>
        <taxon>Planctomycetota</taxon>
        <taxon>Phycisphaerae</taxon>
        <taxon>Phycisphaerales</taxon>
        <taxon>Phycisphaeraceae</taxon>
        <taxon>Poriferisphaera</taxon>
    </lineage>
</organism>
<keyword evidence="6 10" id="KW-0378">Hydrolase</keyword>
<evidence type="ECO:0000256" key="2">
    <source>
        <dbReference type="ARBA" id="ARBA00009121"/>
    </source>
</evidence>
<feature type="compositionally biased region" description="Basic and acidic residues" evidence="11">
    <location>
        <begin position="24"/>
        <end position="38"/>
    </location>
</feature>
<accession>A0A517YSS6</accession>
<evidence type="ECO:0000256" key="7">
    <source>
        <dbReference type="ARBA" id="ARBA00022837"/>
    </source>
</evidence>
<feature type="region of interest" description="Disordered" evidence="11">
    <location>
        <begin position="1"/>
        <end position="43"/>
    </location>
</feature>
<dbReference type="RefSeq" id="WP_145076180.1">
    <property type="nucleotide sequence ID" value="NZ_CP036425.1"/>
</dbReference>
<dbReference type="PROSITE" id="PS00561">
    <property type="entry name" value="CBM2_A"/>
    <property type="match status" value="2"/>
</dbReference>
<dbReference type="InterPro" id="IPR001223">
    <property type="entry name" value="Glyco_hydro18_cat"/>
</dbReference>
<feature type="compositionally biased region" description="Low complexity" evidence="11">
    <location>
        <begin position="837"/>
        <end position="858"/>
    </location>
</feature>
<dbReference type="PROSITE" id="PS51173">
    <property type="entry name" value="CBM2"/>
    <property type="match status" value="3"/>
</dbReference>
<dbReference type="GO" id="GO:0007154">
    <property type="term" value="P:cell communication"/>
    <property type="evidence" value="ECO:0007669"/>
    <property type="project" value="InterPro"/>
</dbReference>
<dbReference type="GO" id="GO:0006032">
    <property type="term" value="P:chitin catabolic process"/>
    <property type="evidence" value="ECO:0007669"/>
    <property type="project" value="UniProtKB-KW"/>
</dbReference>
<evidence type="ECO:0000256" key="4">
    <source>
        <dbReference type="ARBA" id="ARBA00022729"/>
    </source>
</evidence>
<feature type="domain" description="CBM2" evidence="12">
    <location>
        <begin position="852"/>
        <end position="972"/>
    </location>
</feature>
<keyword evidence="8" id="KW-0146">Chitin degradation</keyword>
<sequence length="1712" mass="182461">MVRQSKKSSNSKKEQKQKRKSNRSKKDENAPRGLESLEQRLMMSASPLGDDASIVQDEPTSAAIEAAAQSVEQTANIVVSATDTWSSGFTGSLTLTNNSAEAWDSWRVEFETPHDISSAWNAQFENLGEGRYAISNPSWASALASGDSVEIGFSANSAYDGQGATITNVETTAGTGETPDTGTGTPTTPGGTPGETVGEGAPAIANINITDERPSDGEFTVSFAKYSGAAATSWELLENGEVVASGDFDTLGTTQTGSVDITGHDYGVYEYQVRLINDEGSSISASSAKATNGASFITIDEVDAGDQALQLTVEQGQTVFALDDLRSENESFVAYTNNGSVLDVAINADGDLVVSGLDAGRGSVRIVNTETGEERFVGVRVLTDEGEVPGRPDYLAIGSVSEDSAADIGFWQDFGDGEEGTNKRVDSRYIYLNGGPENGWRSWQDGQRLQSYLRESLKLGITPQFVYYNIPDGGESYYTNNEHLNSEEYMRGYFEDLQFALETIEEIAGDEKVELIFEPDFIGYLMQLGQVPADQVFAFTDQVYEVGLLERGVDPNFDNTVTGLIQAINYSVSNADANIDFGWQFNLWASPGINVGIPSTGLIRITDSLGLDAGREAIVAEAQEIANYYLNAGVTSYGADFISIDKYGLDAVGYQAGAAADPESGTWFWNQDHWDNYLLFTKTLHETTERPVTLWQIPVGRINGSESVNPYTGEAFEDLPNTTARYEDSAGTYFFGDTFTGDQNRVDYFGENLDGNDGVTVDGNSITWEAAWEKVADAGVTQVLFGAGVGISTDGVGSPPTDGYWFISKVQEYYDNPVELDGEYAETVPDAGSGVVTPPDSGTGETPDTGTGETPDSGQEVTPNAALAVAIDSAWSNGFSANVTITNPTDAAVDTWTVEFSVPDGVDITSLWNGNLEDLGDNRFRITDLGWNGSLEAGASTEVGFVGAGAVGSATQLAVSNVTFNGVPVGVPTTTPGETETPDTGTGETPDTGTGETPDTGVGETPDTGTGETPDTGVGETPDTGTGETPDTGVGETPDTGTGETPDTGVGETPDTGTGETPDTGVGEEVNPAVALTVDSAWSNGFNASLTVTNTTDGPIDSWTVDFTLPDGIAISSLWNGVLEDLGDNRFRVSNVDWNGSLGVGSSLTIGFGGTGDPSNLQIADVEFNGTAAVVTNPETNPGTTPGAGETPDAGVTDPIAALPSATIEGVSVTDSHDGQKQVMVTVSIDEPSDEAVTIEYRTQDRSAVAGEDYVATSGVVTIEPGETTASIAVGIIGDNIEEYNERFDVVLHTAENAKLSIARAGVVIVGENGEKPAGIGEDDYRVVGYFPEWAVYQRDYHIADVPADNLTHLIYAFADVTASGDVTLFDSYAAVEKSYPGDVWDQELRGNFNQMNQLKAENPHLKTMIALGGWTLSAHFSDVVSTEAGREILAENAVQFMLQYGFDGIDIDWEFPGGGGLEGNSSSPNDRENFTLFIQELRAQLDTQSQVDGNEYELSVAISAGYDKFAHVELEAVSQSIDFYNMLTYDFHGRWDATQTGHLSGLYNSDSNTNLDPRYNADSAIQEFLAAGVDSKKIVLGAPLYGFGWTGVSDVNNGLHQAAAGLAPGGIEEGYYEFRDVYELVKNNPDSYQFYYDESAQATYVYAKNIAGGTFITIEDARSMQAKIDYVQEYNLGGMMFWEISNDLRETDHPDSLVLQVADQLLRGVTV</sequence>
<evidence type="ECO:0000313" key="14">
    <source>
        <dbReference type="EMBL" id="QDU33289.1"/>
    </source>
</evidence>
<evidence type="ECO:0000256" key="8">
    <source>
        <dbReference type="ARBA" id="ARBA00023024"/>
    </source>
</evidence>
<dbReference type="SUPFAM" id="SSF51989">
    <property type="entry name" value="Glycosyl hydrolases family 6, cellulases"/>
    <property type="match status" value="1"/>
</dbReference>
<dbReference type="InterPro" id="IPR008965">
    <property type="entry name" value="CBM2/CBM3_carb-bd_dom_sf"/>
</dbReference>
<dbReference type="InterPro" id="IPR038081">
    <property type="entry name" value="CalX-like_sf"/>
</dbReference>
<dbReference type="EC" id="3.2.1.14" evidence="3"/>
<dbReference type="GO" id="GO:0016020">
    <property type="term" value="C:membrane"/>
    <property type="evidence" value="ECO:0007669"/>
    <property type="project" value="InterPro"/>
</dbReference>
<keyword evidence="4" id="KW-0732">Signal</keyword>
<feature type="region of interest" description="Disordered" evidence="11">
    <location>
        <begin position="965"/>
        <end position="1068"/>
    </location>
</feature>
<gene>
    <name evidence="14" type="primary">chiA1_1</name>
    <name evidence="14" type="ORF">KS4_13350</name>
</gene>
<dbReference type="Gene3D" id="3.20.20.80">
    <property type="entry name" value="Glycosidases"/>
    <property type="match status" value="1"/>
</dbReference>
<dbReference type="SMART" id="SM00637">
    <property type="entry name" value="CBD_II"/>
    <property type="match status" value="3"/>
</dbReference>
<keyword evidence="8" id="KW-0624">Polysaccharide degradation</keyword>
<dbReference type="Pfam" id="PF00553">
    <property type="entry name" value="CBM_2"/>
    <property type="match status" value="3"/>
</dbReference>
<dbReference type="GO" id="GO:0030247">
    <property type="term" value="F:polysaccharide binding"/>
    <property type="evidence" value="ECO:0007669"/>
    <property type="project" value="UniProtKB-UniRule"/>
</dbReference>
<evidence type="ECO:0000256" key="11">
    <source>
        <dbReference type="SAM" id="MobiDB-lite"/>
    </source>
</evidence>
<feature type="region of interest" description="Disordered" evidence="11">
    <location>
        <begin position="171"/>
        <end position="198"/>
    </location>
</feature>
<dbReference type="InterPro" id="IPR036434">
    <property type="entry name" value="Beta_cellobiohydrolase_sf"/>
</dbReference>
<evidence type="ECO:0000256" key="5">
    <source>
        <dbReference type="ARBA" id="ARBA00022737"/>
    </source>
</evidence>
<dbReference type="OrthoDB" id="9803461at2"/>
<name>A0A517YSS6_9BACT</name>
<keyword evidence="5" id="KW-0677">Repeat</keyword>
<dbReference type="PROSITE" id="PS01095">
    <property type="entry name" value="GH18_1"/>
    <property type="match status" value="1"/>
</dbReference>
<feature type="domain" description="CBM2" evidence="12">
    <location>
        <begin position="1059"/>
        <end position="1176"/>
    </location>
</feature>
<dbReference type="PROSITE" id="PS51910">
    <property type="entry name" value="GH18_2"/>
    <property type="match status" value="1"/>
</dbReference>
<feature type="domain" description="GH18" evidence="13">
    <location>
        <begin position="1325"/>
        <end position="1709"/>
    </location>
</feature>
<feature type="region of interest" description="Disordered" evidence="11">
    <location>
        <begin position="828"/>
        <end position="861"/>
    </location>
</feature>
<dbReference type="Gene3D" id="2.60.40.290">
    <property type="match status" value="3"/>
</dbReference>
<evidence type="ECO:0000256" key="6">
    <source>
        <dbReference type="ARBA" id="ARBA00022801"/>
    </source>
</evidence>
<dbReference type="SUPFAM" id="SSF141072">
    <property type="entry name" value="CalX-like"/>
    <property type="match status" value="1"/>
</dbReference>
<feature type="compositionally biased region" description="Low complexity" evidence="11">
    <location>
        <begin position="966"/>
        <end position="1068"/>
    </location>
</feature>
<dbReference type="InterPro" id="IPR001579">
    <property type="entry name" value="Glyco_hydro_18_chit_AS"/>
</dbReference>
<dbReference type="SUPFAM" id="SSF51445">
    <property type="entry name" value="(Trans)glycosidases"/>
    <property type="match status" value="1"/>
</dbReference>
<dbReference type="Pfam" id="PF03160">
    <property type="entry name" value="Calx-beta"/>
    <property type="match status" value="1"/>
</dbReference>
<dbReference type="InterPro" id="IPR014756">
    <property type="entry name" value="Ig_E-set"/>
</dbReference>
<evidence type="ECO:0000259" key="13">
    <source>
        <dbReference type="PROSITE" id="PS51910"/>
    </source>
</evidence>
<dbReference type="PANTHER" id="PTHR11177">
    <property type="entry name" value="CHITINASE"/>
    <property type="match status" value="1"/>
</dbReference>
<protein>
    <recommendedName>
        <fullName evidence="3">chitinase</fullName>
        <ecNumber evidence="3">3.2.1.14</ecNumber>
    </recommendedName>
</protein>
<dbReference type="GO" id="GO:0030245">
    <property type="term" value="P:cellulose catabolic process"/>
    <property type="evidence" value="ECO:0007669"/>
    <property type="project" value="InterPro"/>
</dbReference>
<evidence type="ECO:0000259" key="12">
    <source>
        <dbReference type="PROSITE" id="PS51173"/>
    </source>
</evidence>
<dbReference type="SMART" id="SM00237">
    <property type="entry name" value="Calx_beta"/>
    <property type="match status" value="1"/>
</dbReference>
<keyword evidence="7" id="KW-0106">Calcium</keyword>
<keyword evidence="9 10" id="KW-0326">Glycosidase</keyword>
<keyword evidence="15" id="KW-1185">Reference proteome</keyword>
<dbReference type="InterPro" id="IPR012291">
    <property type="entry name" value="CBM2_carb-bd_dom_sf"/>
</dbReference>
<dbReference type="InterPro" id="IPR013783">
    <property type="entry name" value="Ig-like_fold"/>
</dbReference>
<keyword evidence="8" id="KW-0119">Carbohydrate metabolism</keyword>
<feature type="domain" description="CBM2" evidence="12">
    <location>
        <begin position="62"/>
        <end position="182"/>
    </location>
</feature>
<dbReference type="KEGG" id="pcor:KS4_13350"/>
<dbReference type="Proteomes" id="UP000317369">
    <property type="component" value="Chromosome"/>
</dbReference>
<dbReference type="SUPFAM" id="SSF54556">
    <property type="entry name" value="Chitinase insertion domain"/>
    <property type="match status" value="1"/>
</dbReference>
<dbReference type="InterPro" id="IPR001919">
    <property type="entry name" value="CBD2"/>
</dbReference>
<evidence type="ECO:0000256" key="9">
    <source>
        <dbReference type="ARBA" id="ARBA00023295"/>
    </source>
</evidence>
<proteinExistence type="inferred from homology"/>
<dbReference type="GO" id="GO:0008061">
    <property type="term" value="F:chitin binding"/>
    <property type="evidence" value="ECO:0007669"/>
    <property type="project" value="InterPro"/>
</dbReference>
<dbReference type="InterPro" id="IPR003644">
    <property type="entry name" value="Calx_beta"/>
</dbReference>
<dbReference type="EMBL" id="CP036425">
    <property type="protein sequence ID" value="QDU33289.1"/>
    <property type="molecule type" value="Genomic_DNA"/>
</dbReference>
<comment type="similarity">
    <text evidence="2">Belongs to the glycosyl hydrolase 18 family. Chitinase class II subfamily.</text>
</comment>
<evidence type="ECO:0000256" key="1">
    <source>
        <dbReference type="ARBA" id="ARBA00000822"/>
    </source>
</evidence>
<dbReference type="CDD" id="cd06548">
    <property type="entry name" value="GH18_chitinase"/>
    <property type="match status" value="1"/>
</dbReference>
<dbReference type="InterPro" id="IPR013540">
    <property type="entry name" value="ChitinaseA_N"/>
</dbReference>
<dbReference type="SUPFAM" id="SSF49384">
    <property type="entry name" value="Carbohydrate-binding domain"/>
    <property type="match status" value="3"/>
</dbReference>
<dbReference type="InterPro" id="IPR029070">
    <property type="entry name" value="Chitinase_insertion_sf"/>
</dbReference>
<dbReference type="InterPro" id="IPR011583">
    <property type="entry name" value="Chitinase_II/V-like_cat"/>
</dbReference>
<dbReference type="Pfam" id="PF08329">
    <property type="entry name" value="ChitinaseA_N"/>
    <property type="match status" value="1"/>
</dbReference>
<dbReference type="Gene3D" id="2.60.40.2030">
    <property type="match status" value="1"/>
</dbReference>
<comment type="catalytic activity">
    <reaction evidence="1">
        <text>Random endo-hydrolysis of N-acetyl-beta-D-glucosaminide (1-&gt;4)-beta-linkages in chitin and chitodextrins.</text>
        <dbReference type="EC" id="3.2.1.14"/>
    </reaction>
</comment>
<dbReference type="InterPro" id="IPR018366">
    <property type="entry name" value="CBM2_CS"/>
</dbReference>
<dbReference type="Gene3D" id="2.60.40.10">
    <property type="entry name" value="Immunoglobulins"/>
    <property type="match status" value="1"/>
</dbReference>
<dbReference type="Pfam" id="PF00704">
    <property type="entry name" value="Glyco_hydro_18"/>
    <property type="match status" value="1"/>
</dbReference>
<dbReference type="InterPro" id="IPR050314">
    <property type="entry name" value="Glycosyl_Hydrlase_18"/>
</dbReference>
<evidence type="ECO:0000256" key="10">
    <source>
        <dbReference type="RuleBase" id="RU000489"/>
    </source>
</evidence>
<dbReference type="GO" id="GO:0008843">
    <property type="term" value="F:endochitinase activity"/>
    <property type="evidence" value="ECO:0007669"/>
    <property type="project" value="UniProtKB-EC"/>
</dbReference>
<dbReference type="PANTHER" id="PTHR11177:SF317">
    <property type="entry name" value="CHITINASE 12-RELATED"/>
    <property type="match status" value="1"/>
</dbReference>
<reference evidence="14 15" key="1">
    <citation type="submission" date="2019-02" db="EMBL/GenBank/DDBJ databases">
        <title>Deep-cultivation of Planctomycetes and their phenomic and genomic characterization uncovers novel biology.</title>
        <authorList>
            <person name="Wiegand S."/>
            <person name="Jogler M."/>
            <person name="Boedeker C."/>
            <person name="Pinto D."/>
            <person name="Vollmers J."/>
            <person name="Rivas-Marin E."/>
            <person name="Kohn T."/>
            <person name="Peeters S.H."/>
            <person name="Heuer A."/>
            <person name="Rast P."/>
            <person name="Oberbeckmann S."/>
            <person name="Bunk B."/>
            <person name="Jeske O."/>
            <person name="Meyerdierks A."/>
            <person name="Storesund J.E."/>
            <person name="Kallscheuer N."/>
            <person name="Luecker S."/>
            <person name="Lage O.M."/>
            <person name="Pohl T."/>
            <person name="Merkel B.J."/>
            <person name="Hornburger P."/>
            <person name="Mueller R.-W."/>
            <person name="Bruemmer F."/>
            <person name="Labrenz M."/>
            <person name="Spormann A.M."/>
            <person name="Op den Camp H."/>
            <person name="Overmann J."/>
            <person name="Amann R."/>
            <person name="Jetten M.S.M."/>
            <person name="Mascher T."/>
            <person name="Medema M.H."/>
            <person name="Devos D.P."/>
            <person name="Kaster A.-K."/>
            <person name="Ovreas L."/>
            <person name="Rohde M."/>
            <person name="Galperin M.Y."/>
            <person name="Jogler C."/>
        </authorList>
    </citation>
    <scope>NUCLEOTIDE SEQUENCE [LARGE SCALE GENOMIC DNA]</scope>
    <source>
        <strain evidence="14 15">KS4</strain>
    </source>
</reference>
<dbReference type="SUPFAM" id="SSF81296">
    <property type="entry name" value="E set domains"/>
    <property type="match status" value="1"/>
</dbReference>
<evidence type="ECO:0000313" key="15">
    <source>
        <dbReference type="Proteomes" id="UP000317369"/>
    </source>
</evidence>
<dbReference type="SMART" id="SM00636">
    <property type="entry name" value="Glyco_18"/>
    <property type="match status" value="1"/>
</dbReference>